<keyword evidence="1 4" id="KW-0378">Hydrolase</keyword>
<evidence type="ECO:0000256" key="1">
    <source>
        <dbReference type="ARBA" id="ARBA00022801"/>
    </source>
</evidence>
<feature type="short sequence motif" description="GXSXG" evidence="4">
    <location>
        <begin position="36"/>
        <end position="40"/>
    </location>
</feature>
<name>A0A4S2BM63_9LACO</name>
<evidence type="ECO:0000259" key="5">
    <source>
        <dbReference type="PROSITE" id="PS51635"/>
    </source>
</evidence>
<evidence type="ECO:0000313" key="7">
    <source>
        <dbReference type="Proteomes" id="UP000309117"/>
    </source>
</evidence>
<sequence length="283" mass="32449">MKAGLVLEGGAMRGLFTAGVIDVLMENNIKFDGAVGVSAGAAFGVNYKSHQIGRVLRYNLKFAGNPRFASWKSWRKSGNLYGANFCYHIIPDKLDKFDKETFQKDPMEFWCVATNAETGKPVYHKLTNAGYLDLEWIRASASIPFFAHPVAIRGNYYFDGGVSDSIPLTFFSKLNYDKKVIITTQPQNYRKKHDKVWPIEKAVLRKYPAVLEKIKTRSQDYNQVMDQMEQEEKIGKCFTIRPPYPLKIGTMESDEKELTRVYQVGREEARKRLSDLINYLKEE</sequence>
<dbReference type="EMBL" id="SRYV01000006">
    <property type="protein sequence ID" value="TGY16019.1"/>
    <property type="molecule type" value="Genomic_DNA"/>
</dbReference>
<feature type="active site" description="Nucleophile" evidence="4">
    <location>
        <position position="38"/>
    </location>
</feature>
<dbReference type="PROSITE" id="PS51635">
    <property type="entry name" value="PNPLA"/>
    <property type="match status" value="1"/>
</dbReference>
<keyword evidence="2 4" id="KW-0442">Lipid degradation</keyword>
<comment type="caution">
    <text evidence="6">The sequence shown here is derived from an EMBL/GenBank/DDBJ whole genome shotgun (WGS) entry which is preliminary data.</text>
</comment>
<protein>
    <submittedName>
        <fullName evidence="6">Patatin family protein</fullName>
    </submittedName>
</protein>
<dbReference type="InterPro" id="IPR050301">
    <property type="entry name" value="NTE"/>
</dbReference>
<dbReference type="InterPro" id="IPR045943">
    <property type="entry name" value="DUF6363"/>
</dbReference>
<dbReference type="Pfam" id="PF01734">
    <property type="entry name" value="Patatin"/>
    <property type="match status" value="1"/>
</dbReference>
<dbReference type="AlphaFoldDB" id="A0A4S2BM63"/>
<evidence type="ECO:0000313" key="6">
    <source>
        <dbReference type="EMBL" id="TGY16019.1"/>
    </source>
</evidence>
<organism evidence="6 7">
    <name type="scientific">Lactobacillus intestinalis</name>
    <dbReference type="NCBI Taxonomy" id="151781"/>
    <lineage>
        <taxon>Bacteria</taxon>
        <taxon>Bacillati</taxon>
        <taxon>Bacillota</taxon>
        <taxon>Bacilli</taxon>
        <taxon>Lactobacillales</taxon>
        <taxon>Lactobacillaceae</taxon>
        <taxon>Lactobacillus</taxon>
    </lineage>
</organism>
<reference evidence="6 7" key="1">
    <citation type="submission" date="2019-04" db="EMBL/GenBank/DDBJ databases">
        <title>Microbes associate with the intestines of laboratory mice.</title>
        <authorList>
            <person name="Navarre W."/>
            <person name="Wong E."/>
            <person name="Huang K."/>
            <person name="Tropini C."/>
            <person name="Ng K."/>
            <person name="Yu B."/>
        </authorList>
    </citation>
    <scope>NUCLEOTIDE SEQUENCE [LARGE SCALE GENOMIC DNA]</scope>
    <source>
        <strain evidence="6 7">NM61_E11</strain>
    </source>
</reference>
<dbReference type="SUPFAM" id="SSF52151">
    <property type="entry name" value="FabD/lysophospholipase-like"/>
    <property type="match status" value="1"/>
</dbReference>
<dbReference type="CDD" id="cd07208">
    <property type="entry name" value="Pat_hypo_Ecoli_yjju_like"/>
    <property type="match status" value="1"/>
</dbReference>
<dbReference type="Proteomes" id="UP000309117">
    <property type="component" value="Unassembled WGS sequence"/>
</dbReference>
<proteinExistence type="predicted"/>
<dbReference type="InterPro" id="IPR016035">
    <property type="entry name" value="Acyl_Trfase/lysoPLipase"/>
</dbReference>
<feature type="short sequence motif" description="DGA/G" evidence="4">
    <location>
        <begin position="159"/>
        <end position="161"/>
    </location>
</feature>
<evidence type="ECO:0000256" key="3">
    <source>
        <dbReference type="ARBA" id="ARBA00023098"/>
    </source>
</evidence>
<dbReference type="GO" id="GO:0016787">
    <property type="term" value="F:hydrolase activity"/>
    <property type="evidence" value="ECO:0007669"/>
    <property type="project" value="UniProtKB-UniRule"/>
</dbReference>
<accession>A0A4S2BM63</accession>
<feature type="active site" description="Proton acceptor" evidence="4">
    <location>
        <position position="159"/>
    </location>
</feature>
<dbReference type="PANTHER" id="PTHR14226:SF25">
    <property type="entry name" value="PHOSPHOESTERASE"/>
    <property type="match status" value="1"/>
</dbReference>
<dbReference type="GO" id="GO:0016042">
    <property type="term" value="P:lipid catabolic process"/>
    <property type="evidence" value="ECO:0007669"/>
    <property type="project" value="UniProtKB-UniRule"/>
</dbReference>
<gene>
    <name evidence="6" type="ORF">E5351_04185</name>
</gene>
<dbReference type="RefSeq" id="WP_004045128.1">
    <property type="nucleotide sequence ID" value="NZ_AQFR02000003.1"/>
</dbReference>
<evidence type="ECO:0000256" key="2">
    <source>
        <dbReference type="ARBA" id="ARBA00022963"/>
    </source>
</evidence>
<dbReference type="InterPro" id="IPR037483">
    <property type="entry name" value="YjjU-like"/>
</dbReference>
<keyword evidence="3 4" id="KW-0443">Lipid metabolism</keyword>
<comment type="caution">
    <text evidence="4">Lacks conserved residue(s) required for the propagation of feature annotation.</text>
</comment>
<dbReference type="Gene3D" id="3.40.1090.10">
    <property type="entry name" value="Cytosolic phospholipase A2 catalytic domain"/>
    <property type="match status" value="2"/>
</dbReference>
<evidence type="ECO:0000256" key="4">
    <source>
        <dbReference type="PROSITE-ProRule" id="PRU01161"/>
    </source>
</evidence>
<dbReference type="PANTHER" id="PTHR14226">
    <property type="entry name" value="NEUROPATHY TARGET ESTERASE/SWISS CHEESE D.MELANOGASTER"/>
    <property type="match status" value="1"/>
</dbReference>
<dbReference type="InterPro" id="IPR002641">
    <property type="entry name" value="PNPLA_dom"/>
</dbReference>
<feature type="domain" description="PNPLA" evidence="5">
    <location>
        <begin position="5"/>
        <end position="172"/>
    </location>
</feature>
<dbReference type="Pfam" id="PF19890">
    <property type="entry name" value="DUF6363"/>
    <property type="match status" value="1"/>
</dbReference>